<organism evidence="2 3">
    <name type="scientific">Ceutorhynchus assimilis</name>
    <name type="common">cabbage seed weevil</name>
    <dbReference type="NCBI Taxonomy" id="467358"/>
    <lineage>
        <taxon>Eukaryota</taxon>
        <taxon>Metazoa</taxon>
        <taxon>Ecdysozoa</taxon>
        <taxon>Arthropoda</taxon>
        <taxon>Hexapoda</taxon>
        <taxon>Insecta</taxon>
        <taxon>Pterygota</taxon>
        <taxon>Neoptera</taxon>
        <taxon>Endopterygota</taxon>
        <taxon>Coleoptera</taxon>
        <taxon>Polyphaga</taxon>
        <taxon>Cucujiformia</taxon>
        <taxon>Curculionidae</taxon>
        <taxon>Ceutorhynchinae</taxon>
        <taxon>Ceutorhynchus</taxon>
    </lineage>
</organism>
<evidence type="ECO:0000256" key="1">
    <source>
        <dbReference type="SAM" id="SignalP"/>
    </source>
</evidence>
<feature type="signal peptide" evidence="1">
    <location>
        <begin position="1"/>
        <end position="25"/>
    </location>
</feature>
<feature type="chain" id="PRO_5040371866" description="Sodefrin-like factor" evidence="1">
    <location>
        <begin position="26"/>
        <end position="1301"/>
    </location>
</feature>
<keyword evidence="3" id="KW-1185">Reference proteome</keyword>
<evidence type="ECO:0000313" key="3">
    <source>
        <dbReference type="Proteomes" id="UP001152799"/>
    </source>
</evidence>
<dbReference type="EMBL" id="OU892286">
    <property type="protein sequence ID" value="CAH1123194.1"/>
    <property type="molecule type" value="Genomic_DNA"/>
</dbReference>
<evidence type="ECO:0008006" key="4">
    <source>
        <dbReference type="Google" id="ProtNLM"/>
    </source>
</evidence>
<reference evidence="2" key="1">
    <citation type="submission" date="2022-01" db="EMBL/GenBank/DDBJ databases">
        <authorList>
            <person name="King R."/>
        </authorList>
    </citation>
    <scope>NUCLEOTIDE SEQUENCE</scope>
</reference>
<keyword evidence="1" id="KW-0732">Signal</keyword>
<evidence type="ECO:0000313" key="2">
    <source>
        <dbReference type="EMBL" id="CAH1123194.1"/>
    </source>
</evidence>
<dbReference type="PANTHER" id="PTHR21721">
    <property type="entry name" value="GH09876P-RELATED"/>
    <property type="match status" value="1"/>
</dbReference>
<gene>
    <name evidence="2" type="ORF">CEUTPL_LOCUS2212</name>
</gene>
<dbReference type="Proteomes" id="UP001152799">
    <property type="component" value="Chromosome 10"/>
</dbReference>
<dbReference type="PANTHER" id="PTHR21721:SF25">
    <property type="entry name" value="LP18071P"/>
    <property type="match status" value="1"/>
</dbReference>
<protein>
    <recommendedName>
        <fullName evidence="4">Sodefrin-like factor</fullName>
    </recommendedName>
</protein>
<sequence>MALIRVYVAALIGLVLLFEVNFVDSALFCNKCTSAKNGESCGNEVKDAAHCTDNGDYNHCMTYQYTFNDSKVTVRDCPDASYNCKTLFADGKNTSLLMCNECNDDFYCNAHIDTSSNTCAKCNSLDSQDCGETIEDVGGNTCFLDDTVNTNCLLYKYKGDSSMVTVRDCGRTNTCDSLRSGEYKDNLYMCDECSNTNGNNCNQNISVSKTCVKCNSLEQPGCESATIDTSIIKDTCYLDDTVNTECITYKYKNASKIVTVRDCASKDTCKDFLSDTYKEALVMCHECSLDTPNCNQNLDDLPTCVECNSSQNANCSESKIDITPTTGVCYLDSIINFECITYQYQEKDSSIVSVRGCAPAKNCEVLHSDTYKDALLMCDECSDNSNCNQEFDTTKTCIECNSKDDPDCQESTSLTTTCYLDQTVKTKCITYKINNENNQTVTVKGCAPDNQCSNLLSSENSSLLMCDACTNIDGKNNCNKKIDVTKTCIECNSENNPDCANFHINPSITNATCYLDQTVNSECVMYKDKETSVVVRGCVPTNSCATLSSKNELSYCFPCSSANCNANIHTSGTCVKCNSSTDSNCGDSIAEVTTTCLLDETVNTECVSYKYQNDDHTQVTIRDCAPKDYCETLHNGSLIMCNHCTGNNCNKKIEHSKRCIVCNSIDDPNCIEGRIDTTIVLGRCYLDDTVNVQCVSYKYYQDGQTYIYRGCGSENYCDHAWSNTTTCTSCTSTDSVSVNNMCNLEPAFDKEKTLCIKCTSENDEECGKDDMNSNKVKEYCPLDDDNSECVAYKYLNLLNGKIQTNRGCAPENHCTVLNAYSNTTVCNEGKSLISNKKIDTSNEATLCVECTDEEGTSCAAEKVAFTQVGLCKISNTDEKGCFAYKYLNSSTGKMITERGCESQGYCDLHNTNYTALCNECQGEICNSKINATTERAFCVECDGEEGTECGNDEISDLSQVRFCGLTSSDLKCVAYRYLNVTSGKIRTHRGCELDNYCDNQSTDSQMAMICSICKSADTLCNKEIDTSNEQTLCIDCIGGEGTDCANDTINDLTKVHFCKLTDNQQCVTHKYLDDQTNNIRIKRGCENTNYCNKYKNGKNTLVCDECHDEICNVNTKNEGKFICVQCNSEQESECAHNTVSLAEVNACIINSKDNQQCVSHKYLNVSTGKINTYRGCEFKDYCEQHNSTDNGSTALCMQCNNNDHCNMNIDTSKQLTLCIECIGEEGSDCAAPKVDLTKMSFCGISHKNKKECISYRYLEESTSRLKTVRGCETRNCSTLVVDDGEVQQCSECHEDICNNYL</sequence>
<accession>A0A9P0DJW6</accession>
<proteinExistence type="predicted"/>
<name>A0A9P0DJW6_9CUCU</name>